<feature type="compositionally biased region" description="Pro residues" evidence="1">
    <location>
        <begin position="289"/>
        <end position="299"/>
    </location>
</feature>
<evidence type="ECO:0000313" key="2">
    <source>
        <dbReference type="EMBL" id="CAK0819801.1"/>
    </source>
</evidence>
<gene>
    <name evidence="2" type="ORF">PCOR1329_LOCUS21702</name>
</gene>
<reference evidence="2" key="1">
    <citation type="submission" date="2023-10" db="EMBL/GenBank/DDBJ databases">
        <authorList>
            <person name="Chen Y."/>
            <person name="Shah S."/>
            <person name="Dougan E. K."/>
            <person name="Thang M."/>
            <person name="Chan C."/>
        </authorList>
    </citation>
    <scope>NUCLEOTIDE SEQUENCE [LARGE SCALE GENOMIC DNA]</scope>
</reference>
<comment type="caution">
    <text evidence="2">The sequence shown here is derived from an EMBL/GenBank/DDBJ whole genome shotgun (WGS) entry which is preliminary data.</text>
</comment>
<name>A0ABN9RNM0_9DINO</name>
<evidence type="ECO:0000256" key="1">
    <source>
        <dbReference type="SAM" id="MobiDB-lite"/>
    </source>
</evidence>
<feature type="region of interest" description="Disordered" evidence="1">
    <location>
        <begin position="244"/>
        <end position="324"/>
    </location>
</feature>
<proteinExistence type="predicted"/>
<dbReference type="Proteomes" id="UP001189429">
    <property type="component" value="Unassembled WGS sequence"/>
</dbReference>
<dbReference type="EMBL" id="CAUYUJ010007171">
    <property type="protein sequence ID" value="CAK0819801.1"/>
    <property type="molecule type" value="Genomic_DNA"/>
</dbReference>
<feature type="compositionally biased region" description="Low complexity" evidence="1">
    <location>
        <begin position="304"/>
        <end position="317"/>
    </location>
</feature>
<protein>
    <submittedName>
        <fullName evidence="2">Uncharacterized protein</fullName>
    </submittedName>
</protein>
<accession>A0ABN9RNM0</accession>
<organism evidence="2 3">
    <name type="scientific">Prorocentrum cordatum</name>
    <dbReference type="NCBI Taxonomy" id="2364126"/>
    <lineage>
        <taxon>Eukaryota</taxon>
        <taxon>Sar</taxon>
        <taxon>Alveolata</taxon>
        <taxon>Dinophyceae</taxon>
        <taxon>Prorocentrales</taxon>
        <taxon>Prorocentraceae</taxon>
        <taxon>Prorocentrum</taxon>
    </lineage>
</organism>
<sequence length="324" mass="34405">MLLAGLAVNRGFTIMFSDFSLKALIAEWSEEHLGPNPFSRLRQGCTGQMVLEFLPAELQVKEVPQQLQVVGELCAEQGKAAVKVLTVVSEVSGGLAMPDAMKCSVGDGPDEKRGAAGHVTLTYASGGQLVASAGHWIELSRLDTTEEQVAQVAARNFGAEMRTQYESELAQFSSAQERYDCSQRHPWGRELSACLDPSWATSGGRRVCFPPHAGQSSSRCPPLALIAGSADSASPPTARVCSPTFLAGTGEHTSAAPGPGLDRRRRDILSTRPGPPDPSSTSRQQLLQPPRPRSGPGPTPAAHSSGMRPSRPSRPVRAAGCSWI</sequence>
<keyword evidence="3" id="KW-1185">Reference proteome</keyword>
<evidence type="ECO:0000313" key="3">
    <source>
        <dbReference type="Proteomes" id="UP001189429"/>
    </source>
</evidence>